<protein>
    <submittedName>
        <fullName evidence="1">Putative membrane protein</fullName>
    </submittedName>
</protein>
<dbReference type="Proteomes" id="UP000011205">
    <property type="component" value="Unassembled WGS sequence"/>
</dbReference>
<accession>L8PTF5</accession>
<name>L8PTF5_STRVR</name>
<gene>
    <name evidence="1" type="ORF">STVIR_0390</name>
</gene>
<organism evidence="1 2">
    <name type="scientific">Streptomyces viridochromogenes Tue57</name>
    <dbReference type="NCBI Taxonomy" id="1160705"/>
    <lineage>
        <taxon>Bacteria</taxon>
        <taxon>Bacillati</taxon>
        <taxon>Actinomycetota</taxon>
        <taxon>Actinomycetes</taxon>
        <taxon>Kitasatosporales</taxon>
        <taxon>Streptomycetaceae</taxon>
        <taxon>Streptomyces</taxon>
    </lineage>
</organism>
<dbReference type="PATRIC" id="fig|1160705.3.peg.386"/>
<dbReference type="EMBL" id="AMLP01000017">
    <property type="protein sequence ID" value="ELS58667.1"/>
    <property type="molecule type" value="Genomic_DNA"/>
</dbReference>
<evidence type="ECO:0000313" key="1">
    <source>
        <dbReference type="EMBL" id="ELS58667.1"/>
    </source>
</evidence>
<sequence length="46" mass="4382">MVVALCAATGPSRAMVRPLLTGPLLIGGNVVASRAPPGGIAGVRGG</sequence>
<dbReference type="AlphaFoldDB" id="L8PTF5"/>
<evidence type="ECO:0000313" key="2">
    <source>
        <dbReference type="Proteomes" id="UP000011205"/>
    </source>
</evidence>
<comment type="caution">
    <text evidence="1">The sequence shown here is derived from an EMBL/GenBank/DDBJ whole genome shotgun (WGS) entry which is preliminary data.</text>
</comment>
<reference evidence="1 2" key="1">
    <citation type="journal article" date="2013" name="Genome Announc.">
        <title>Draft Genome Sequence of Streptomyces viridochromogenes Strain Tu57, Producer of Avilamycin.</title>
        <authorList>
            <person name="Gruning B.A."/>
            <person name="Erxleben A."/>
            <person name="Hahnlein A."/>
            <person name="Gunther S."/>
        </authorList>
    </citation>
    <scope>NUCLEOTIDE SEQUENCE [LARGE SCALE GENOMIC DNA]</scope>
    <source>
        <strain evidence="1 2">Tue57</strain>
    </source>
</reference>
<proteinExistence type="predicted"/>